<sequence length="667" mass="72752">MIPFRKSCRGQAIAWLLLLAWGAAAQSGSPKKITICWDASASMEGNEPVYAFRYLEPVLASCADCEVELVTIGTSAVKNSYVVQDGDWTELKKDLEAITYDGIAPYALFNEHLQPGATYIYTDGVQLHPNDRLLLEKGNTILSRSTGEAQQFLERTALVYRGNYIQLKPLARAIRPGAGNPETRETGTGFGQGVIALEEVEVNETRREAAEKVRTGTGTRDSRRVGVAVSSLDDEDVSEIQTDISQSLQGGRLTGVNVGPGQDATQFTSRTNLTMLGNNYGLVVVDGTPLAQSNSSGGVAGSQRANFIDPANIADITVLKGLAATNMYGEAGRNGVLLITTKNAVYGTADNRQNADALRLRNNVYDARETTGPTGSAISRSLSGIPVAPAYRRYLELRKSRDADPGFYLDASAAFRDRDPVLSSRIVSNLAERMSDRPAAVSAALYGLLASGSHEAAIVVAESLASVPSPAGSALVSRALLAKDKQEKAALVRQLIKAHRQVQGTGEAAREYRTFLQREIQNLFRANPEFAGMIPGAYDYENCPTYRARLVIEWNLPGAEFNLQSVNPQQRFYDWEHSQLAAPERLREEHQTGYTVKTFDFYGADSAGEWLFNVELLSDPPSPDNLPLVFGCRIYENFGMASQTVSYQTVHLGRVGEKQQLLRLFVK</sequence>
<accession>A4CK73</accession>
<dbReference type="KEGG" id="rbi:RB2501_13129"/>
<name>A4CK73_ROBBH</name>
<dbReference type="EMBL" id="CP001712">
    <property type="protein sequence ID" value="EAR15272.1"/>
    <property type="molecule type" value="Genomic_DNA"/>
</dbReference>
<feature type="chain" id="PRO_5002667499" evidence="1">
    <location>
        <begin position="26"/>
        <end position="667"/>
    </location>
</feature>
<dbReference type="OrthoDB" id="9768177at2"/>
<dbReference type="InterPro" id="IPR012910">
    <property type="entry name" value="Plug_dom"/>
</dbReference>
<dbReference type="HOGENOM" id="CLU_345723_0_0_10"/>
<reference evidence="3 4" key="1">
    <citation type="journal article" date="2009" name="J. Bacteriol.">
        <title>Complete genome sequence of Robiginitalea biformata HTCC2501.</title>
        <authorList>
            <person name="Oh H.M."/>
            <person name="Giovannoni S.J."/>
            <person name="Lee K."/>
            <person name="Ferriera S."/>
            <person name="Johnson J."/>
            <person name="Cho J.C."/>
        </authorList>
    </citation>
    <scope>NUCLEOTIDE SEQUENCE [LARGE SCALE GENOMIC DNA]</scope>
    <source>
        <strain evidence="4">ATCC BAA-864 / HTCC2501 / KCTC 12146</strain>
    </source>
</reference>
<dbReference type="Proteomes" id="UP000009049">
    <property type="component" value="Chromosome"/>
</dbReference>
<proteinExistence type="predicted"/>
<evidence type="ECO:0000313" key="4">
    <source>
        <dbReference type="Proteomes" id="UP000009049"/>
    </source>
</evidence>
<gene>
    <name evidence="3" type="ordered locus">RB2501_13129</name>
</gene>
<protein>
    <submittedName>
        <fullName evidence="3">Putative outer membrane protein, probably involved in nutrient binding</fullName>
    </submittedName>
</protein>
<keyword evidence="4" id="KW-1185">Reference proteome</keyword>
<dbReference type="RefSeq" id="WP_015754591.1">
    <property type="nucleotide sequence ID" value="NC_013222.1"/>
</dbReference>
<dbReference type="Pfam" id="PF07715">
    <property type="entry name" value="Plug"/>
    <property type="match status" value="1"/>
</dbReference>
<dbReference type="eggNOG" id="COG1629">
    <property type="taxonomic scope" value="Bacteria"/>
</dbReference>
<dbReference type="Gene3D" id="2.170.130.10">
    <property type="entry name" value="TonB-dependent receptor, plug domain"/>
    <property type="match status" value="1"/>
</dbReference>
<keyword evidence="1" id="KW-0732">Signal</keyword>
<evidence type="ECO:0000259" key="2">
    <source>
        <dbReference type="Pfam" id="PF07715"/>
    </source>
</evidence>
<evidence type="ECO:0000256" key="1">
    <source>
        <dbReference type="SAM" id="SignalP"/>
    </source>
</evidence>
<dbReference type="STRING" id="313596.RB2501_13129"/>
<organism evidence="3 4">
    <name type="scientific">Robiginitalea biformata (strain ATCC BAA-864 / DSM 15991 / KCTC 12146 / HTCC2501)</name>
    <dbReference type="NCBI Taxonomy" id="313596"/>
    <lineage>
        <taxon>Bacteria</taxon>
        <taxon>Pseudomonadati</taxon>
        <taxon>Bacteroidota</taxon>
        <taxon>Flavobacteriia</taxon>
        <taxon>Flavobacteriales</taxon>
        <taxon>Flavobacteriaceae</taxon>
        <taxon>Robiginitalea</taxon>
    </lineage>
</organism>
<feature type="signal peptide" evidence="1">
    <location>
        <begin position="1"/>
        <end position="25"/>
    </location>
</feature>
<dbReference type="SUPFAM" id="SSF56935">
    <property type="entry name" value="Porins"/>
    <property type="match status" value="1"/>
</dbReference>
<feature type="domain" description="TonB-dependent receptor plug" evidence="2">
    <location>
        <begin position="223"/>
        <end position="336"/>
    </location>
</feature>
<evidence type="ECO:0000313" key="3">
    <source>
        <dbReference type="EMBL" id="EAR15272.1"/>
    </source>
</evidence>
<dbReference type="AlphaFoldDB" id="A4CK73"/>
<dbReference type="InterPro" id="IPR037066">
    <property type="entry name" value="Plug_dom_sf"/>
</dbReference>